<dbReference type="InterPro" id="IPR003346">
    <property type="entry name" value="Transposase_20"/>
</dbReference>
<dbReference type="PANTHER" id="PTHR33055:SF13">
    <property type="entry name" value="TRANSPOSASE"/>
    <property type="match status" value="1"/>
</dbReference>
<dbReference type="InterPro" id="IPR047650">
    <property type="entry name" value="Transpos_IS110"/>
</dbReference>
<keyword evidence="3" id="KW-0614">Plasmid</keyword>
<accession>A0A6M8HYZ5</accession>
<feature type="domain" description="Transposase IS116/IS110/IS902 C-terminal" evidence="2">
    <location>
        <begin position="203"/>
        <end position="285"/>
    </location>
</feature>
<evidence type="ECO:0000259" key="1">
    <source>
        <dbReference type="Pfam" id="PF01548"/>
    </source>
</evidence>
<evidence type="ECO:0000313" key="4">
    <source>
        <dbReference type="Proteomes" id="UP000500767"/>
    </source>
</evidence>
<dbReference type="NCBIfam" id="NF033542">
    <property type="entry name" value="transpos_IS110"/>
    <property type="match status" value="1"/>
</dbReference>
<dbReference type="InterPro" id="IPR002525">
    <property type="entry name" value="Transp_IS110-like_N"/>
</dbReference>
<sequence length="325" mass="36074">MKPITSTAKPLIVEAPITIGIDVSKDHLDAARYPTGDTTRVANTRKGHMVLLRWISKNQVTRVVFEATGTYHRGLEQRLDAAGLTIAKVNPRQARRFAEATGKLAKTDRVDALMLARFGALLEPIARLVRSETQNQLAELVAARRSLMRDRTATLNRAQILTIDLLRRHARHRLRQIEAQITSLDATLDTIMANDPVLVRRREILLSIPGLGYVTAQALLADMPELGTMDEAQAASLAGLAPITRQSGKWQGKSFIRGGRACFRQALYMPALVAMRFNPDLKRVYSRLVDSGKHAKLAITAVMRKLIILANALLRDNRIWTPKGA</sequence>
<evidence type="ECO:0000313" key="3">
    <source>
        <dbReference type="EMBL" id="QKE93794.1"/>
    </source>
</evidence>
<gene>
    <name evidence="3" type="ORF">HN018_26120</name>
</gene>
<dbReference type="RefSeq" id="WP_171837565.1">
    <property type="nucleotide sequence ID" value="NZ_CP053711.1"/>
</dbReference>
<dbReference type="PANTHER" id="PTHR33055">
    <property type="entry name" value="TRANSPOSASE FOR INSERTION SEQUENCE ELEMENT IS1111A"/>
    <property type="match status" value="1"/>
</dbReference>
<dbReference type="AlphaFoldDB" id="A0A6M8HYZ5"/>
<dbReference type="Pfam" id="PF02371">
    <property type="entry name" value="Transposase_20"/>
    <property type="match status" value="1"/>
</dbReference>
<proteinExistence type="predicted"/>
<dbReference type="Proteomes" id="UP000500767">
    <property type="component" value="Plasmid unnamed4"/>
</dbReference>
<dbReference type="GO" id="GO:0003677">
    <property type="term" value="F:DNA binding"/>
    <property type="evidence" value="ECO:0007669"/>
    <property type="project" value="InterPro"/>
</dbReference>
<dbReference type="KEGG" id="lck:HN018_26120"/>
<feature type="domain" description="Transposase IS110-like N-terminal" evidence="1">
    <location>
        <begin position="19"/>
        <end position="158"/>
    </location>
</feature>
<geneLocation type="plasmid" evidence="3 4">
    <name>unnamed4</name>
</geneLocation>
<keyword evidence="4" id="KW-1185">Reference proteome</keyword>
<reference evidence="3 4" key="1">
    <citation type="journal article" date="2014" name="World J. Microbiol. Biotechnol.">
        <title>Biodiversity and physiological characteristics of Antarctic and Arctic lichens-associated bacteria.</title>
        <authorList>
            <person name="Lee Y.M."/>
            <person name="Kim E.H."/>
            <person name="Lee H.K."/>
            <person name="Hong S.G."/>
        </authorList>
    </citation>
    <scope>NUCLEOTIDE SEQUENCE [LARGE SCALE GENOMIC DNA]</scope>
    <source>
        <strain evidence="3 4">PAMC 26569</strain>
        <plasmid evidence="3">unnamed4</plasmid>
    </source>
</reference>
<dbReference type="GO" id="GO:0004803">
    <property type="term" value="F:transposase activity"/>
    <property type="evidence" value="ECO:0007669"/>
    <property type="project" value="InterPro"/>
</dbReference>
<dbReference type="GO" id="GO:0006313">
    <property type="term" value="P:DNA transposition"/>
    <property type="evidence" value="ECO:0007669"/>
    <property type="project" value="InterPro"/>
</dbReference>
<evidence type="ECO:0000259" key="2">
    <source>
        <dbReference type="Pfam" id="PF02371"/>
    </source>
</evidence>
<dbReference type="Pfam" id="PF01548">
    <property type="entry name" value="DEDD_Tnp_IS110"/>
    <property type="match status" value="1"/>
</dbReference>
<organism evidence="3 4">
    <name type="scientific">Lichenicola cladoniae</name>
    <dbReference type="NCBI Taxonomy" id="1484109"/>
    <lineage>
        <taxon>Bacteria</taxon>
        <taxon>Pseudomonadati</taxon>
        <taxon>Pseudomonadota</taxon>
        <taxon>Alphaproteobacteria</taxon>
        <taxon>Acetobacterales</taxon>
        <taxon>Acetobacteraceae</taxon>
        <taxon>Lichenicola</taxon>
    </lineage>
</organism>
<name>A0A6M8HYZ5_9PROT</name>
<protein>
    <submittedName>
        <fullName evidence="3">IS110 family transposase</fullName>
    </submittedName>
</protein>
<dbReference type="EMBL" id="CP053711">
    <property type="protein sequence ID" value="QKE93794.1"/>
    <property type="molecule type" value="Genomic_DNA"/>
</dbReference>